<dbReference type="Proteomes" id="UP001060368">
    <property type="component" value="Chromosome"/>
</dbReference>
<dbReference type="AlphaFoldDB" id="A0A9E7PSN5"/>
<dbReference type="KEGG" id="mend:L6E24_02525"/>
<dbReference type="Pfam" id="PF03417">
    <property type="entry name" value="AAT"/>
    <property type="match status" value="1"/>
</dbReference>
<feature type="domain" description="Peptidase C45 hydrolase" evidence="2">
    <location>
        <begin position="180"/>
        <end position="363"/>
    </location>
</feature>
<gene>
    <name evidence="3" type="ORF">L6E24_02525</name>
</gene>
<reference evidence="3" key="1">
    <citation type="submission" date="2022-04" db="EMBL/GenBank/DDBJ databases">
        <title>Complete genome of Methanoplanus endosymbiosus DSM 3599.</title>
        <authorList>
            <person name="Chen S.-C."/>
            <person name="You Y.-T."/>
            <person name="Zhou Y.-Z."/>
            <person name="Lai M.-C."/>
        </authorList>
    </citation>
    <scope>NUCLEOTIDE SEQUENCE</scope>
    <source>
        <strain evidence="3">DSM 3599</strain>
    </source>
</reference>
<evidence type="ECO:0000313" key="3">
    <source>
        <dbReference type="EMBL" id="UUX93022.1"/>
    </source>
</evidence>
<feature type="compositionally biased region" description="Low complexity" evidence="1">
    <location>
        <begin position="22"/>
        <end position="38"/>
    </location>
</feature>
<protein>
    <submittedName>
        <fullName evidence="3">C45 family peptidase</fullName>
    </submittedName>
</protein>
<evidence type="ECO:0000259" key="2">
    <source>
        <dbReference type="Pfam" id="PF03417"/>
    </source>
</evidence>
<name>A0A9E7PSN5_9EURY</name>
<dbReference type="NCBIfam" id="NF040521">
    <property type="entry name" value="C45_proenzyme"/>
    <property type="match status" value="1"/>
</dbReference>
<sequence>MISKHFWMSLTHAETYESLVPSSGTGSDSCSASRRGSSLTPADAGNDSQLTKVGVFEDGTRYEAGPYHVVVLSGTYREMGRQYGALMTDELNSEYEMLRSRFTANGYTETEVYESARETTSLQAKRIKEIRAGIAETSGLTPEAVDILYVFYVVMPVSLGFSGEKTGCSFLAAWDNYTTDGSVVLSRNWDLNEEFLAFKPYYTLAVYNPTDGSNGVATFGPAGGLPETLMNSAGLFIAEDNGGSSGSSLEVAGRPMIVGEFFRMMLDYSTIEELDAVIMSTLTNSAFIVNAAGPDMVYSYEESIWDIKRREGEGVIAAANHFVDPSWRLDTTGIDNSVTRYNNLLNLAEENKGSIDAERMMAIRDVLYEDGGATFEHYTVELNGMTGTGSTVYRVVYVPETRTFCMKVIDEDWQQVELAPLFSV</sequence>
<feature type="region of interest" description="Disordered" evidence="1">
    <location>
        <begin position="19"/>
        <end position="46"/>
    </location>
</feature>
<evidence type="ECO:0000256" key="1">
    <source>
        <dbReference type="SAM" id="MobiDB-lite"/>
    </source>
</evidence>
<dbReference type="RefSeq" id="WP_257743162.1">
    <property type="nucleotide sequence ID" value="NZ_CP096115.1"/>
</dbReference>
<dbReference type="Gene3D" id="3.60.60.10">
    <property type="entry name" value="Penicillin V Acylase, Chain A"/>
    <property type="match status" value="1"/>
</dbReference>
<dbReference type="GeneID" id="74306534"/>
<accession>A0A9E7PSN5</accession>
<proteinExistence type="predicted"/>
<evidence type="ECO:0000313" key="4">
    <source>
        <dbReference type="Proteomes" id="UP001060368"/>
    </source>
</evidence>
<dbReference type="InterPro" id="IPR005079">
    <property type="entry name" value="Peptidase_C45_hydrolase"/>
</dbReference>
<keyword evidence="4" id="KW-1185">Reference proteome</keyword>
<dbReference type="InterPro" id="IPR047794">
    <property type="entry name" value="C45_proenzyme-like"/>
</dbReference>
<dbReference type="EMBL" id="CP096115">
    <property type="protein sequence ID" value="UUX93022.1"/>
    <property type="molecule type" value="Genomic_DNA"/>
</dbReference>
<organism evidence="3 4">
    <name type="scientific">Methanoplanus endosymbiosus</name>
    <dbReference type="NCBI Taxonomy" id="33865"/>
    <lineage>
        <taxon>Archaea</taxon>
        <taxon>Methanobacteriati</taxon>
        <taxon>Methanobacteriota</taxon>
        <taxon>Stenosarchaea group</taxon>
        <taxon>Methanomicrobia</taxon>
        <taxon>Methanomicrobiales</taxon>
        <taxon>Methanomicrobiaceae</taxon>
        <taxon>Methanoplanus</taxon>
    </lineage>
</organism>